<feature type="transmembrane region" description="Helical" evidence="10">
    <location>
        <begin position="132"/>
        <end position="154"/>
    </location>
</feature>
<dbReference type="GO" id="GO:0006487">
    <property type="term" value="P:protein N-linked glycosylation"/>
    <property type="evidence" value="ECO:0007669"/>
    <property type="project" value="TreeGrafter"/>
</dbReference>
<comment type="pathway">
    <text evidence="2">Protein modification; protein glycosylation.</text>
</comment>
<comment type="similarity">
    <text evidence="3 10">Belongs to the glycosyltransferase 22 family.</text>
</comment>
<protein>
    <recommendedName>
        <fullName evidence="10">Mannosyltransferase</fullName>
        <ecNumber evidence="10">2.4.1.-</ecNumber>
    </recommendedName>
</protein>
<comment type="subcellular location">
    <subcellularLocation>
        <location evidence="1 10">Endoplasmic reticulum membrane</location>
        <topology evidence="1 10">Multi-pass membrane protein</topology>
    </subcellularLocation>
</comment>
<reference evidence="11" key="1">
    <citation type="submission" date="2019-12" db="EMBL/GenBank/DDBJ databases">
        <title>Genome sequencing and annotation of Brassica cretica.</title>
        <authorList>
            <person name="Studholme D.J."/>
            <person name="Sarris P.F."/>
        </authorList>
    </citation>
    <scope>NUCLEOTIDE SEQUENCE</scope>
    <source>
        <strain evidence="11">PFS-001/15</strain>
        <tissue evidence="11">Leaf</tissue>
    </source>
</reference>
<proteinExistence type="inferred from homology"/>
<evidence type="ECO:0000256" key="5">
    <source>
        <dbReference type="ARBA" id="ARBA00022679"/>
    </source>
</evidence>
<evidence type="ECO:0000313" key="11">
    <source>
        <dbReference type="EMBL" id="KAF2617111.1"/>
    </source>
</evidence>
<keyword evidence="5" id="KW-0808">Transferase</keyword>
<evidence type="ECO:0000256" key="10">
    <source>
        <dbReference type="RuleBase" id="RU363075"/>
    </source>
</evidence>
<dbReference type="Pfam" id="PF03901">
    <property type="entry name" value="Glyco_transf_22"/>
    <property type="match status" value="2"/>
</dbReference>
<evidence type="ECO:0000256" key="8">
    <source>
        <dbReference type="ARBA" id="ARBA00022989"/>
    </source>
</evidence>
<dbReference type="AlphaFoldDB" id="A0A8S9MGP7"/>
<dbReference type="PANTHER" id="PTHR22760">
    <property type="entry name" value="GLYCOSYLTRANSFERASE"/>
    <property type="match status" value="1"/>
</dbReference>
<keyword evidence="9 10" id="KW-0472">Membrane</keyword>
<feature type="transmembrane region" description="Helical" evidence="10">
    <location>
        <begin position="20"/>
        <end position="39"/>
    </location>
</feature>
<feature type="transmembrane region" description="Helical" evidence="10">
    <location>
        <begin position="51"/>
        <end position="74"/>
    </location>
</feature>
<gene>
    <name evidence="11" type="ORF">F2Q68_00040818</name>
</gene>
<evidence type="ECO:0000256" key="4">
    <source>
        <dbReference type="ARBA" id="ARBA00022676"/>
    </source>
</evidence>
<dbReference type="GO" id="GO:0005789">
    <property type="term" value="C:endoplasmic reticulum membrane"/>
    <property type="evidence" value="ECO:0007669"/>
    <property type="project" value="UniProtKB-SubCell"/>
</dbReference>
<evidence type="ECO:0000256" key="2">
    <source>
        <dbReference type="ARBA" id="ARBA00004922"/>
    </source>
</evidence>
<keyword evidence="4 10" id="KW-0328">Glycosyltransferase</keyword>
<keyword evidence="6 10" id="KW-0812">Transmembrane</keyword>
<feature type="transmembrane region" description="Helical" evidence="10">
    <location>
        <begin position="94"/>
        <end position="125"/>
    </location>
</feature>
<evidence type="ECO:0000256" key="6">
    <source>
        <dbReference type="ARBA" id="ARBA00022692"/>
    </source>
</evidence>
<comment type="caution">
    <text evidence="11">The sequence shown here is derived from an EMBL/GenBank/DDBJ whole genome shotgun (WGS) entry which is preliminary data.</text>
</comment>
<evidence type="ECO:0000313" key="12">
    <source>
        <dbReference type="Proteomes" id="UP000712281"/>
    </source>
</evidence>
<keyword evidence="7 10" id="KW-0256">Endoplasmic reticulum</keyword>
<organism evidence="11 12">
    <name type="scientific">Brassica cretica</name>
    <name type="common">Mustard</name>
    <dbReference type="NCBI Taxonomy" id="69181"/>
    <lineage>
        <taxon>Eukaryota</taxon>
        <taxon>Viridiplantae</taxon>
        <taxon>Streptophyta</taxon>
        <taxon>Embryophyta</taxon>
        <taxon>Tracheophyta</taxon>
        <taxon>Spermatophyta</taxon>
        <taxon>Magnoliopsida</taxon>
        <taxon>eudicotyledons</taxon>
        <taxon>Gunneridae</taxon>
        <taxon>Pentapetalae</taxon>
        <taxon>rosids</taxon>
        <taxon>malvids</taxon>
        <taxon>Brassicales</taxon>
        <taxon>Brassicaceae</taxon>
        <taxon>Brassiceae</taxon>
        <taxon>Brassica</taxon>
    </lineage>
</organism>
<keyword evidence="8 10" id="KW-1133">Transmembrane helix</keyword>
<accession>A0A8S9MGP7</accession>
<dbReference type="PANTHER" id="PTHR22760:SF2">
    <property type="entry name" value="ALPHA-1,2-MANNOSYLTRANSFERASE ALG9"/>
    <property type="match status" value="1"/>
</dbReference>
<dbReference type="Proteomes" id="UP000712281">
    <property type="component" value="Unassembled WGS sequence"/>
</dbReference>
<dbReference type="GO" id="GO:0000026">
    <property type="term" value="F:alpha-1,2-mannosyltransferase activity"/>
    <property type="evidence" value="ECO:0007669"/>
    <property type="project" value="TreeGrafter"/>
</dbReference>
<dbReference type="EMBL" id="QGKW02000007">
    <property type="protein sequence ID" value="KAF2617111.1"/>
    <property type="molecule type" value="Genomic_DNA"/>
</dbReference>
<evidence type="ECO:0000256" key="3">
    <source>
        <dbReference type="ARBA" id="ARBA00007063"/>
    </source>
</evidence>
<comment type="caution">
    <text evidence="10">Lacks conserved residue(s) required for the propagation of feature annotation.</text>
</comment>
<dbReference type="EC" id="2.4.1.-" evidence="10"/>
<sequence length="252" mass="28450">MGQVLPEEIKNVWERWNIRGMLILSLSLQTILILFAPTRKRASSKKYGKRIATYAVAMLCLTSGCFFASTSFLPSSFSMYAMSLSSGLLLFEKYAMAVAVSVFGVILGWPFSILAFLPIVVYALVKRFKQAFISGAATSILLLGLSVLVDHYYYKRWTSSVLNLLIYNVLGGGESHLYGTEGPRKYDRCLLVVTSPMYIWLAFMSLQPHKEERFLYPIYPLICVSASVVIENIPELFREKYSTRESLLVTVI</sequence>
<evidence type="ECO:0000256" key="9">
    <source>
        <dbReference type="ARBA" id="ARBA00023136"/>
    </source>
</evidence>
<evidence type="ECO:0000256" key="7">
    <source>
        <dbReference type="ARBA" id="ARBA00022824"/>
    </source>
</evidence>
<name>A0A8S9MGP7_BRACR</name>
<dbReference type="InterPro" id="IPR005599">
    <property type="entry name" value="GPI_mannosylTrfase"/>
</dbReference>
<evidence type="ECO:0000256" key="1">
    <source>
        <dbReference type="ARBA" id="ARBA00004477"/>
    </source>
</evidence>